<protein>
    <recommendedName>
        <fullName evidence="3">SynChlorMet cassette protein ScmC</fullName>
    </recommendedName>
</protein>
<accession>A0ABV1EER5</accession>
<dbReference type="Gene3D" id="3.40.50.300">
    <property type="entry name" value="P-loop containing nucleotide triphosphate hydrolases"/>
    <property type="match status" value="1"/>
</dbReference>
<dbReference type="InterPro" id="IPR027417">
    <property type="entry name" value="P-loop_NTPase"/>
</dbReference>
<gene>
    <name evidence="1" type="ORF">AAAT04_00365</name>
</gene>
<sequence>MKNEKMGFENEKFIFWIRLADVTIKIYANYRSTREYCRDYLTTGPEAFSVMITQRDIAAERDRSEKQEQVGGRKGPGRPWFGYYSDAYLETLALYRKIADQMIAYNTLLFHGSVIAVDGEAYLFTAKSGTGKSTHTKLWRKYFGNRAVMVNDDKPLLKVTGKGVLACGTPWAGKDHLQNNIMVPLKAVCILERDTVNHIELIRKRDAWKMILQQSYRSDQPAVLSSTIRLAEQIMDKTKLYRLGCNMSMQAVETSYNGMNTDIDYAD</sequence>
<dbReference type="Proteomes" id="UP001482186">
    <property type="component" value="Unassembled WGS sequence"/>
</dbReference>
<dbReference type="RefSeq" id="WP_021944105.1">
    <property type="nucleotide sequence ID" value="NZ_JBBNFM010000001.1"/>
</dbReference>
<dbReference type="SUPFAM" id="SSF53795">
    <property type="entry name" value="PEP carboxykinase-like"/>
    <property type="match status" value="1"/>
</dbReference>
<organism evidence="1 2">
    <name type="scientific">Coprococcus ammoniilyticus</name>
    <dbReference type="NCBI Taxonomy" id="2981785"/>
    <lineage>
        <taxon>Bacteria</taxon>
        <taxon>Bacillati</taxon>
        <taxon>Bacillota</taxon>
        <taxon>Clostridia</taxon>
        <taxon>Lachnospirales</taxon>
        <taxon>Lachnospiraceae</taxon>
        <taxon>Coprococcus</taxon>
    </lineage>
</organism>
<keyword evidence="2" id="KW-1185">Reference proteome</keyword>
<evidence type="ECO:0000313" key="2">
    <source>
        <dbReference type="Proteomes" id="UP001482186"/>
    </source>
</evidence>
<evidence type="ECO:0000313" key="1">
    <source>
        <dbReference type="EMBL" id="MEQ2452500.1"/>
    </source>
</evidence>
<reference evidence="1 2" key="1">
    <citation type="submission" date="2024-04" db="EMBL/GenBank/DDBJ databases">
        <title>Human intestinal bacterial collection.</title>
        <authorList>
            <person name="Pauvert C."/>
            <person name="Hitch T.C.A."/>
            <person name="Clavel T."/>
        </authorList>
    </citation>
    <scope>NUCLEOTIDE SEQUENCE [LARGE SCALE GENOMIC DNA]</scope>
    <source>
        <strain evidence="1 2">CLA-AA-H141</strain>
    </source>
</reference>
<name>A0ABV1EER5_9FIRM</name>
<dbReference type="EMBL" id="JBBNFM010000001">
    <property type="protein sequence ID" value="MEQ2452500.1"/>
    <property type="molecule type" value="Genomic_DNA"/>
</dbReference>
<comment type="caution">
    <text evidence="1">The sequence shown here is derived from an EMBL/GenBank/DDBJ whole genome shotgun (WGS) entry which is preliminary data.</text>
</comment>
<proteinExistence type="predicted"/>
<evidence type="ECO:0008006" key="3">
    <source>
        <dbReference type="Google" id="ProtNLM"/>
    </source>
</evidence>